<dbReference type="RefSeq" id="XP_032813001.1">
    <property type="nucleotide sequence ID" value="XM_032957110.1"/>
</dbReference>
<gene>
    <name evidence="3" type="primary">LOC116943850</name>
</gene>
<name>A0AAJ7T9X9_PETMA</name>
<reference evidence="3" key="1">
    <citation type="submission" date="2025-08" db="UniProtKB">
        <authorList>
            <consortium name="RefSeq"/>
        </authorList>
    </citation>
    <scope>IDENTIFICATION</scope>
    <source>
        <tissue evidence="3">Sperm</tissue>
    </source>
</reference>
<sequence>MEVTPHLLILLACLFALLLTSGHALECHVCNGVDQCKNSKPIKCPADKAIHCITDFNGTRKGCEDSCKNASICCNSDNCNSGSARGLSDPLFQSLTLPLLTTTMFLLKG</sequence>
<proteinExistence type="predicted"/>
<evidence type="ECO:0000256" key="1">
    <source>
        <dbReference type="SAM" id="SignalP"/>
    </source>
</evidence>
<dbReference type="InterPro" id="IPR045860">
    <property type="entry name" value="Snake_toxin-like_sf"/>
</dbReference>
<evidence type="ECO:0000313" key="2">
    <source>
        <dbReference type="Proteomes" id="UP001318040"/>
    </source>
</evidence>
<organism evidence="2 3">
    <name type="scientific">Petromyzon marinus</name>
    <name type="common">Sea lamprey</name>
    <dbReference type="NCBI Taxonomy" id="7757"/>
    <lineage>
        <taxon>Eukaryota</taxon>
        <taxon>Metazoa</taxon>
        <taxon>Chordata</taxon>
        <taxon>Craniata</taxon>
        <taxon>Vertebrata</taxon>
        <taxon>Cyclostomata</taxon>
        <taxon>Hyperoartia</taxon>
        <taxon>Petromyzontiformes</taxon>
        <taxon>Petromyzontidae</taxon>
        <taxon>Petromyzon</taxon>
    </lineage>
</organism>
<dbReference type="Proteomes" id="UP001318040">
    <property type="component" value="Chromosome 1"/>
</dbReference>
<feature type="chain" id="PRO_5042549830" evidence="1">
    <location>
        <begin position="25"/>
        <end position="109"/>
    </location>
</feature>
<accession>A0AAJ7T9X9</accession>
<protein>
    <submittedName>
        <fullName evidence="3">Uncharacterized protein LOC116943850</fullName>
    </submittedName>
</protein>
<dbReference type="AlphaFoldDB" id="A0AAJ7T9X9"/>
<dbReference type="SUPFAM" id="SSF57302">
    <property type="entry name" value="Snake toxin-like"/>
    <property type="match status" value="1"/>
</dbReference>
<keyword evidence="2" id="KW-1185">Reference proteome</keyword>
<dbReference type="KEGG" id="pmrn:116943850"/>
<evidence type="ECO:0000313" key="3">
    <source>
        <dbReference type="RefSeq" id="XP_032813001.1"/>
    </source>
</evidence>
<keyword evidence="1" id="KW-0732">Signal</keyword>
<feature type="signal peptide" evidence="1">
    <location>
        <begin position="1"/>
        <end position="24"/>
    </location>
</feature>